<name>A0A4Y2VUA8_ARAVE</name>
<protein>
    <submittedName>
        <fullName evidence="1">Uncharacterized protein</fullName>
    </submittedName>
</protein>
<organism evidence="1 2">
    <name type="scientific">Araneus ventricosus</name>
    <name type="common">Orbweaver spider</name>
    <name type="synonym">Epeira ventricosa</name>
    <dbReference type="NCBI Taxonomy" id="182803"/>
    <lineage>
        <taxon>Eukaryota</taxon>
        <taxon>Metazoa</taxon>
        <taxon>Ecdysozoa</taxon>
        <taxon>Arthropoda</taxon>
        <taxon>Chelicerata</taxon>
        <taxon>Arachnida</taxon>
        <taxon>Araneae</taxon>
        <taxon>Araneomorphae</taxon>
        <taxon>Entelegynae</taxon>
        <taxon>Araneoidea</taxon>
        <taxon>Araneidae</taxon>
        <taxon>Araneus</taxon>
    </lineage>
</organism>
<evidence type="ECO:0000313" key="1">
    <source>
        <dbReference type="EMBL" id="GBO27460.1"/>
    </source>
</evidence>
<dbReference type="EMBL" id="BGPR01050475">
    <property type="protein sequence ID" value="GBO27460.1"/>
    <property type="molecule type" value="Genomic_DNA"/>
</dbReference>
<sequence length="89" mass="9765">TFKKALSFRWGGAEVWRGDEPAEISSSSSDLGSNLRGPSYNDPRVVSKRVVKIRSGNWVAKVVGIKVPPKRSPEYRIIRASPLPEKASG</sequence>
<proteinExistence type="predicted"/>
<accession>A0A4Y2VUA8</accession>
<dbReference type="Proteomes" id="UP000499080">
    <property type="component" value="Unassembled WGS sequence"/>
</dbReference>
<gene>
    <name evidence="1" type="ORF">AVEN_186539_1</name>
</gene>
<reference evidence="1 2" key="1">
    <citation type="journal article" date="2019" name="Sci. Rep.">
        <title>Orb-weaving spider Araneus ventricosus genome elucidates the spidroin gene catalogue.</title>
        <authorList>
            <person name="Kono N."/>
            <person name="Nakamura H."/>
            <person name="Ohtoshi R."/>
            <person name="Moran D.A.P."/>
            <person name="Shinohara A."/>
            <person name="Yoshida Y."/>
            <person name="Fujiwara M."/>
            <person name="Mori M."/>
            <person name="Tomita M."/>
            <person name="Arakawa K."/>
        </authorList>
    </citation>
    <scope>NUCLEOTIDE SEQUENCE [LARGE SCALE GENOMIC DNA]</scope>
</reference>
<dbReference type="AlphaFoldDB" id="A0A4Y2VUA8"/>
<comment type="caution">
    <text evidence="1">The sequence shown here is derived from an EMBL/GenBank/DDBJ whole genome shotgun (WGS) entry which is preliminary data.</text>
</comment>
<keyword evidence="2" id="KW-1185">Reference proteome</keyword>
<evidence type="ECO:0000313" key="2">
    <source>
        <dbReference type="Proteomes" id="UP000499080"/>
    </source>
</evidence>
<feature type="non-terminal residue" evidence="1">
    <location>
        <position position="1"/>
    </location>
</feature>